<feature type="non-terminal residue" evidence="3">
    <location>
        <position position="1"/>
    </location>
</feature>
<sequence length="87" mass="9821">QLRNMQVTNDTQLSENRTCKIHLTCSVENPNDIVSLRWQVSENTSVCEPNLTISWTPENSSEQSYTCIAENPVSNLSFSVSAQRLCE</sequence>
<dbReference type="PROSITE" id="PS50835">
    <property type="entry name" value="IG_LIKE"/>
    <property type="match status" value="1"/>
</dbReference>
<dbReference type="SUPFAM" id="SSF48726">
    <property type="entry name" value="Immunoglobulin"/>
    <property type="match status" value="1"/>
</dbReference>
<feature type="domain" description="Ig-like" evidence="1">
    <location>
        <begin position="1"/>
        <end position="81"/>
    </location>
</feature>
<feature type="non-terminal residue" evidence="3">
    <location>
        <position position="87"/>
    </location>
</feature>
<organism evidence="2 3">
    <name type="scientific">Galeopterus variegatus</name>
    <name type="common">Malayan flying lemur</name>
    <name type="synonym">Cynocephalus variegatus</name>
    <dbReference type="NCBI Taxonomy" id="482537"/>
    <lineage>
        <taxon>Eukaryota</taxon>
        <taxon>Metazoa</taxon>
        <taxon>Chordata</taxon>
        <taxon>Craniata</taxon>
        <taxon>Vertebrata</taxon>
        <taxon>Euteleostomi</taxon>
        <taxon>Mammalia</taxon>
        <taxon>Eutheria</taxon>
        <taxon>Euarchontoglires</taxon>
        <taxon>Dermoptera</taxon>
        <taxon>Cynocephalidae</taxon>
        <taxon>Galeopterus</taxon>
    </lineage>
</organism>
<keyword evidence="2" id="KW-1185">Reference proteome</keyword>
<protein>
    <submittedName>
        <fullName evidence="3">SLAM family member 6-like</fullName>
    </submittedName>
</protein>
<dbReference type="InterPro" id="IPR007110">
    <property type="entry name" value="Ig-like_dom"/>
</dbReference>
<dbReference type="RefSeq" id="XP_008563409.1">
    <property type="nucleotide sequence ID" value="XM_008565187.1"/>
</dbReference>
<gene>
    <name evidence="3" type="primary">LOC103584061</name>
</gene>
<accession>A0ABM0Q4W8</accession>
<evidence type="ECO:0000313" key="2">
    <source>
        <dbReference type="Proteomes" id="UP000694923"/>
    </source>
</evidence>
<dbReference type="InterPro" id="IPR036179">
    <property type="entry name" value="Ig-like_dom_sf"/>
</dbReference>
<proteinExistence type="predicted"/>
<evidence type="ECO:0000259" key="1">
    <source>
        <dbReference type="PROSITE" id="PS50835"/>
    </source>
</evidence>
<dbReference type="GeneID" id="103584061"/>
<reference evidence="3" key="1">
    <citation type="submission" date="2025-08" db="UniProtKB">
        <authorList>
            <consortium name="RefSeq"/>
        </authorList>
    </citation>
    <scope>IDENTIFICATION</scope>
</reference>
<dbReference type="Proteomes" id="UP000694923">
    <property type="component" value="Unplaced"/>
</dbReference>
<evidence type="ECO:0000313" key="3">
    <source>
        <dbReference type="RefSeq" id="XP_008563409.1"/>
    </source>
</evidence>
<name>A0ABM0Q4W8_GALVR</name>
<dbReference type="InterPro" id="IPR013783">
    <property type="entry name" value="Ig-like_fold"/>
</dbReference>
<dbReference type="Gene3D" id="2.60.40.10">
    <property type="entry name" value="Immunoglobulins"/>
    <property type="match status" value="1"/>
</dbReference>